<comment type="similarity">
    <text evidence="1">Belongs to the protein kinase superfamily. STE Ser/Thr protein kinase family. STE20 subfamily.</text>
</comment>
<evidence type="ECO:0000256" key="3">
    <source>
        <dbReference type="SAM" id="Coils"/>
    </source>
</evidence>
<dbReference type="FunFam" id="1.10.510.10:FF:000208">
    <property type="entry name" value="serine/threonine-protein kinase BLUS1 isoform X1"/>
    <property type="match status" value="1"/>
</dbReference>
<reference evidence="6 7" key="1">
    <citation type="submission" date="2019-07" db="EMBL/GenBank/DDBJ databases">
        <title>WGS assembly of Gossypium tomentosum.</title>
        <authorList>
            <person name="Chen Z.J."/>
            <person name="Sreedasyam A."/>
            <person name="Ando A."/>
            <person name="Song Q."/>
            <person name="De L."/>
            <person name="Hulse-Kemp A."/>
            <person name="Ding M."/>
            <person name="Ye W."/>
            <person name="Kirkbride R."/>
            <person name="Jenkins J."/>
            <person name="Plott C."/>
            <person name="Lovell J."/>
            <person name="Lin Y.-M."/>
            <person name="Vaughn R."/>
            <person name="Liu B."/>
            <person name="Li W."/>
            <person name="Simpson S."/>
            <person name="Scheffler B."/>
            <person name="Saski C."/>
            <person name="Grover C."/>
            <person name="Hu G."/>
            <person name="Conover J."/>
            <person name="Carlson J."/>
            <person name="Shu S."/>
            <person name="Boston L."/>
            <person name="Williams M."/>
            <person name="Peterson D."/>
            <person name="Mcgee K."/>
            <person name="Jones D."/>
            <person name="Wendel J."/>
            <person name="Stelly D."/>
            <person name="Grimwood J."/>
            <person name="Schmutz J."/>
        </authorList>
    </citation>
    <scope>NUCLEOTIDE SEQUENCE [LARGE SCALE GENOMIC DNA]</scope>
    <source>
        <strain evidence="6">7179.01</strain>
    </source>
</reference>
<dbReference type="PANTHER" id="PTHR48014">
    <property type="entry name" value="SERINE/THREONINE-PROTEIN KINASE FRAY2"/>
    <property type="match status" value="1"/>
</dbReference>
<evidence type="ECO:0000313" key="6">
    <source>
        <dbReference type="EMBL" id="TYI08906.1"/>
    </source>
</evidence>
<dbReference type="Gene3D" id="1.10.510.10">
    <property type="entry name" value="Transferase(Phosphotransferase) domain 1"/>
    <property type="match status" value="1"/>
</dbReference>
<dbReference type="EMBL" id="CM017618">
    <property type="protein sequence ID" value="TYI08907.1"/>
    <property type="molecule type" value="Genomic_DNA"/>
</dbReference>
<dbReference type="GO" id="GO:0004672">
    <property type="term" value="F:protein kinase activity"/>
    <property type="evidence" value="ECO:0007669"/>
    <property type="project" value="InterPro"/>
</dbReference>
<dbReference type="EMBL" id="CM017618">
    <property type="protein sequence ID" value="TYI08906.1"/>
    <property type="molecule type" value="Genomic_DNA"/>
</dbReference>
<protein>
    <recommendedName>
        <fullName evidence="5">Protein kinase domain-containing protein</fullName>
    </recommendedName>
</protein>
<dbReference type="Proteomes" id="UP000322667">
    <property type="component" value="Chromosome A09"/>
</dbReference>
<dbReference type="InterPro" id="IPR017441">
    <property type="entry name" value="Protein_kinase_ATP_BS"/>
</dbReference>
<dbReference type="InterPro" id="IPR000719">
    <property type="entry name" value="Prot_kinase_dom"/>
</dbReference>
<evidence type="ECO:0000256" key="2">
    <source>
        <dbReference type="PROSITE-ProRule" id="PRU10141"/>
    </source>
</evidence>
<dbReference type="PROSITE" id="PS00107">
    <property type="entry name" value="PROTEIN_KINASE_ATP"/>
    <property type="match status" value="1"/>
</dbReference>
<evidence type="ECO:0000259" key="5">
    <source>
        <dbReference type="PROSITE" id="PS50011"/>
    </source>
</evidence>
<dbReference type="AlphaFoldDB" id="A0A5D2NZC8"/>
<accession>A0A5D2NZC8</accession>
<dbReference type="FunFam" id="3.30.200.20:FF:000099">
    <property type="entry name" value="Serine/threonine-protein kinase BLUS1"/>
    <property type="match status" value="1"/>
</dbReference>
<keyword evidence="2" id="KW-0067">ATP-binding</keyword>
<feature type="compositionally biased region" description="Low complexity" evidence="4">
    <location>
        <begin position="468"/>
        <end position="479"/>
    </location>
</feature>
<dbReference type="SUPFAM" id="SSF56112">
    <property type="entry name" value="Protein kinase-like (PK-like)"/>
    <property type="match status" value="1"/>
</dbReference>
<evidence type="ECO:0000313" key="7">
    <source>
        <dbReference type="Proteomes" id="UP000322667"/>
    </source>
</evidence>
<keyword evidence="7" id="KW-1185">Reference proteome</keyword>
<dbReference type="GO" id="GO:0005524">
    <property type="term" value="F:ATP binding"/>
    <property type="evidence" value="ECO:0007669"/>
    <property type="project" value="UniProtKB-UniRule"/>
</dbReference>
<feature type="region of interest" description="Disordered" evidence="4">
    <location>
        <begin position="455"/>
        <end position="581"/>
    </location>
</feature>
<evidence type="ECO:0000256" key="1">
    <source>
        <dbReference type="ARBA" id="ARBA00008874"/>
    </source>
</evidence>
<feature type="coiled-coil region" evidence="3">
    <location>
        <begin position="643"/>
        <end position="684"/>
    </location>
</feature>
<feature type="compositionally biased region" description="Acidic residues" evidence="4">
    <location>
        <begin position="352"/>
        <end position="363"/>
    </location>
</feature>
<dbReference type="InterPro" id="IPR047173">
    <property type="entry name" value="STRAD_A/B-like"/>
</dbReference>
<dbReference type="EMBL" id="CM017618">
    <property type="protein sequence ID" value="TYI08908.1"/>
    <property type="molecule type" value="Genomic_DNA"/>
</dbReference>
<dbReference type="SMART" id="SM00220">
    <property type="entry name" value="S_TKc"/>
    <property type="match status" value="1"/>
</dbReference>
<dbReference type="GO" id="GO:0043539">
    <property type="term" value="F:protein serine/threonine kinase activator activity"/>
    <property type="evidence" value="ECO:0007669"/>
    <property type="project" value="InterPro"/>
</dbReference>
<dbReference type="Gene3D" id="3.30.200.20">
    <property type="entry name" value="Phosphorylase Kinase, domain 1"/>
    <property type="match status" value="1"/>
</dbReference>
<feature type="compositionally biased region" description="Basic and acidic residues" evidence="4">
    <location>
        <begin position="364"/>
        <end position="374"/>
    </location>
</feature>
<organism evidence="6 7">
    <name type="scientific">Gossypium tomentosum</name>
    <name type="common">Hawaiian cotton</name>
    <name type="synonym">Gossypium sandvicense</name>
    <dbReference type="NCBI Taxonomy" id="34277"/>
    <lineage>
        <taxon>Eukaryota</taxon>
        <taxon>Viridiplantae</taxon>
        <taxon>Streptophyta</taxon>
        <taxon>Embryophyta</taxon>
        <taxon>Tracheophyta</taxon>
        <taxon>Spermatophyta</taxon>
        <taxon>Magnoliopsida</taxon>
        <taxon>eudicotyledons</taxon>
        <taxon>Gunneridae</taxon>
        <taxon>Pentapetalae</taxon>
        <taxon>rosids</taxon>
        <taxon>malvids</taxon>
        <taxon>Malvales</taxon>
        <taxon>Malvaceae</taxon>
        <taxon>Malvoideae</taxon>
        <taxon>Gossypium</taxon>
    </lineage>
</organism>
<keyword evidence="3" id="KW-0175">Coiled coil</keyword>
<dbReference type="PANTHER" id="PTHR48014:SF10">
    <property type="entry name" value="PROTEIN KINASE SUPERFAMILY PROTEIN"/>
    <property type="match status" value="1"/>
</dbReference>
<proteinExistence type="inferred from homology"/>
<dbReference type="PROSITE" id="PS50011">
    <property type="entry name" value="PROTEIN_KINASE_DOM"/>
    <property type="match status" value="1"/>
</dbReference>
<feature type="compositionally biased region" description="Basic and acidic residues" evidence="4">
    <location>
        <begin position="456"/>
        <end position="467"/>
    </location>
</feature>
<feature type="binding site" evidence="2">
    <location>
        <position position="45"/>
    </location>
    <ligand>
        <name>ATP</name>
        <dbReference type="ChEBI" id="CHEBI:30616"/>
    </ligand>
</feature>
<dbReference type="InterPro" id="IPR011009">
    <property type="entry name" value="Kinase-like_dom_sf"/>
</dbReference>
<dbReference type="CDD" id="cd06610">
    <property type="entry name" value="STKc_OSR1_SPAK"/>
    <property type="match status" value="1"/>
</dbReference>
<feature type="region of interest" description="Disordered" evidence="4">
    <location>
        <begin position="351"/>
        <end position="374"/>
    </location>
</feature>
<sequence length="687" mass="76639">MEQPFEKRFPVNAKDYKLYEEVGEGVSATVYRALCIPLNEIVAIKVLDLEKCNNDLDGIRREVQTMSLIDHPNLLRAHCSFATGHNLWVVMPYMAGGSCLHIMKSAFPEGFEEPVIATFLREVLKALVYLHAHGHIHRDVKAGNILVDSNGAVKLADFGVSACMFDTGDRQRSRNTFVGTPCWMAPEVMQQLHGYDFKADIWSFGITALELAHGHAPFSKYPPMKVLLMTLQNAPPGLDYERDKRFSKSFKELVAACLVKDPKKRPTSEKLLKHHFFKHARSYDYLARTILDGLAPLGERFRVLKTKEADLLVQNKALYEDKEQLSQQEYIKGISAWNFNLEDLKSQAALIQDDDDAPNAEDQDGSRKQRDRHDVVGLSAERISPEMPNNSIAANSQEDGLSDLHDLESSLASFPIKPLQALKGCFDIGEAEGTNGPNWKGVTQLESEQLITKSSRAMDQDAGRNEGENSGQSSSSTRQVIPEHKKFLSGSLIPDSAYSPNKFTGDGDRDFPQPKFPSERNYSGPLLYRQRRETNNPSSEDSSEGAVVQRGRFKVTSADLSPKGPTNCTFNPTTGGSTSPTSLNLRASAVLPSLQCILQQNTMQREEIISLIKYLEQSSGKLGDLSEVGTNDLLQIPPSSTRERELQSQVLQLQQSIGNLVEELQRQKMKNMQLEKQLNKALANNKK</sequence>
<keyword evidence="2" id="KW-0547">Nucleotide-binding</keyword>
<dbReference type="Pfam" id="PF00069">
    <property type="entry name" value="Pkinase"/>
    <property type="match status" value="1"/>
</dbReference>
<evidence type="ECO:0000256" key="4">
    <source>
        <dbReference type="SAM" id="MobiDB-lite"/>
    </source>
</evidence>
<name>A0A5D2NZC8_GOSTO</name>
<gene>
    <name evidence="6" type="ORF">ES332_A09G033300v1</name>
</gene>
<feature type="domain" description="Protein kinase" evidence="5">
    <location>
        <begin position="16"/>
        <end position="277"/>
    </location>
</feature>
<feature type="compositionally biased region" description="Low complexity" evidence="4">
    <location>
        <begin position="572"/>
        <end position="581"/>
    </location>
</feature>